<reference evidence="1 2" key="1">
    <citation type="submission" date="2020-12" db="EMBL/GenBank/DDBJ databases">
        <title>Sulforoseuscoccus oceanibium gen. nov., sp. nov., a representative of the phylum Verrucomicrobia with special cytoplasmic membrane, and proposal of Sulforoseuscoccusaceae fam. nov.</title>
        <authorList>
            <person name="Xi F."/>
        </authorList>
    </citation>
    <scope>NUCLEOTIDE SEQUENCE [LARGE SCALE GENOMIC DNA]</scope>
    <source>
        <strain evidence="1 2">T37</strain>
    </source>
</reference>
<proteinExistence type="predicted"/>
<accession>A0A6B3LD71</accession>
<dbReference type="RefSeq" id="WP_164365200.1">
    <property type="nucleotide sequence ID" value="NZ_CP066776.1"/>
</dbReference>
<gene>
    <name evidence="1" type="ORF">G3M56_002065</name>
</gene>
<dbReference type="EMBL" id="CP066776">
    <property type="protein sequence ID" value="QQL45399.1"/>
    <property type="molecule type" value="Genomic_DNA"/>
</dbReference>
<dbReference type="Proteomes" id="UP000475117">
    <property type="component" value="Chromosome"/>
</dbReference>
<sequence length="123" mass="14156">MNAWLQLSDHSKTEMDLPDANAFLRFLDDLDLEELDEAGREAWKDRQTFCPWGIGVNMGTSNGIHVYRADPHSDCFDVLHAKSKSKKFLGAIPTEVEDSDFYEHVTRDRVAELVRMYYASLEN</sequence>
<dbReference type="AlphaFoldDB" id="A0A6B3LD71"/>
<evidence type="ECO:0000313" key="2">
    <source>
        <dbReference type="Proteomes" id="UP000475117"/>
    </source>
</evidence>
<dbReference type="KEGG" id="soa:G3M56_002065"/>
<evidence type="ECO:0000313" key="1">
    <source>
        <dbReference type="EMBL" id="QQL45399.1"/>
    </source>
</evidence>
<name>A0A6B3LD71_9BACT</name>
<organism evidence="1 2">
    <name type="scientific">Sulfuriroseicoccus oceanibius</name>
    <dbReference type="NCBI Taxonomy" id="2707525"/>
    <lineage>
        <taxon>Bacteria</taxon>
        <taxon>Pseudomonadati</taxon>
        <taxon>Verrucomicrobiota</taxon>
        <taxon>Verrucomicrobiia</taxon>
        <taxon>Verrucomicrobiales</taxon>
        <taxon>Verrucomicrobiaceae</taxon>
        <taxon>Sulfuriroseicoccus</taxon>
    </lineage>
</organism>
<protein>
    <submittedName>
        <fullName evidence="1">Uncharacterized protein</fullName>
    </submittedName>
</protein>
<keyword evidence="2" id="KW-1185">Reference proteome</keyword>